<dbReference type="AlphaFoldDB" id="A0AAD7JV15"/>
<name>A0AAD7JV15_9AGAR</name>
<proteinExistence type="predicted"/>
<feature type="compositionally biased region" description="Polar residues" evidence="1">
    <location>
        <begin position="30"/>
        <end position="53"/>
    </location>
</feature>
<dbReference type="EMBL" id="JARJLG010000022">
    <property type="protein sequence ID" value="KAJ7771082.1"/>
    <property type="molecule type" value="Genomic_DNA"/>
</dbReference>
<feature type="region of interest" description="Disordered" evidence="1">
    <location>
        <begin position="550"/>
        <end position="573"/>
    </location>
</feature>
<feature type="compositionally biased region" description="Low complexity" evidence="1">
    <location>
        <begin position="14"/>
        <end position="29"/>
    </location>
</feature>
<feature type="compositionally biased region" description="Polar residues" evidence="1">
    <location>
        <begin position="221"/>
        <end position="241"/>
    </location>
</feature>
<protein>
    <submittedName>
        <fullName evidence="2">Uncharacterized protein</fullName>
    </submittedName>
</protein>
<feature type="compositionally biased region" description="Acidic residues" evidence="1">
    <location>
        <begin position="564"/>
        <end position="573"/>
    </location>
</feature>
<organism evidence="2 3">
    <name type="scientific">Mycena maculata</name>
    <dbReference type="NCBI Taxonomy" id="230809"/>
    <lineage>
        <taxon>Eukaryota</taxon>
        <taxon>Fungi</taxon>
        <taxon>Dikarya</taxon>
        <taxon>Basidiomycota</taxon>
        <taxon>Agaricomycotina</taxon>
        <taxon>Agaricomycetes</taxon>
        <taxon>Agaricomycetidae</taxon>
        <taxon>Agaricales</taxon>
        <taxon>Marasmiineae</taxon>
        <taxon>Mycenaceae</taxon>
        <taxon>Mycena</taxon>
    </lineage>
</organism>
<evidence type="ECO:0000313" key="3">
    <source>
        <dbReference type="Proteomes" id="UP001215280"/>
    </source>
</evidence>
<feature type="compositionally biased region" description="Low complexity" evidence="1">
    <location>
        <begin position="88"/>
        <end position="98"/>
    </location>
</feature>
<sequence>MQTQQSRPSEDRAQSSQQQSGAQPNSGAQFQSRPPATTHSQAAPASETLSFGTASKLDQRQSRPPEMSSSAPPAPPQKQTHPQPSVPPAQQSRPDQPQSRPPVVPSSAPLEQPQKQTHPQSVPPAQQSRPDRRQPVVPLSAPPEQPQRQIHPQSSAPSAQLNSQPILQPQSQRGPSMQANHESHARPPPTAQPNARLPQTRPTQAQAPPSIPPPQSTSQSLNSQQGGTASQRKETQPSTQLNPPPAPSYGISPFAYVAATSKVPALPKPADSLQPLPSANQYAAFTKLIDIWQKTSLTEDILDIPHAQIRVLKNPKGEIFFLYGATRISAMAAFSRLQFKGMASIFINTAGIKTLLSDPPPQEVAATHKRFEAAQVPGAPQATFPEPPLAPAKRVSVQTRTPHDADKRFLAHDVLRALGKGQMYAPEEDSVRYAKRRAVEAPAPAPATGAPVPFVAWPIQPVRSNESSAKTTPEPQAPSVPIAQVARRALTGPQVPLFMPPDTSPPPVPAPAKARIQSLPASTARANCYVLVPPAPAYVRRHQEKMRAQREQEAMQVVEPEVLKEEEEEEEEIDLKELKRQRARGMPQSRVYRAQG</sequence>
<dbReference type="Proteomes" id="UP001215280">
    <property type="component" value="Unassembled WGS sequence"/>
</dbReference>
<reference evidence="2" key="1">
    <citation type="submission" date="2023-03" db="EMBL/GenBank/DDBJ databases">
        <title>Massive genome expansion in bonnet fungi (Mycena s.s.) driven by repeated elements and novel gene families across ecological guilds.</title>
        <authorList>
            <consortium name="Lawrence Berkeley National Laboratory"/>
            <person name="Harder C.B."/>
            <person name="Miyauchi S."/>
            <person name="Viragh M."/>
            <person name="Kuo A."/>
            <person name="Thoen E."/>
            <person name="Andreopoulos B."/>
            <person name="Lu D."/>
            <person name="Skrede I."/>
            <person name="Drula E."/>
            <person name="Henrissat B."/>
            <person name="Morin E."/>
            <person name="Kohler A."/>
            <person name="Barry K."/>
            <person name="LaButti K."/>
            <person name="Morin E."/>
            <person name="Salamov A."/>
            <person name="Lipzen A."/>
            <person name="Mereny Z."/>
            <person name="Hegedus B."/>
            <person name="Baldrian P."/>
            <person name="Stursova M."/>
            <person name="Weitz H."/>
            <person name="Taylor A."/>
            <person name="Grigoriev I.V."/>
            <person name="Nagy L.G."/>
            <person name="Martin F."/>
            <person name="Kauserud H."/>
        </authorList>
    </citation>
    <scope>NUCLEOTIDE SEQUENCE</scope>
    <source>
        <strain evidence="2">CBHHK188m</strain>
    </source>
</reference>
<gene>
    <name evidence="2" type="ORF">DFH07DRAFT_241161</name>
</gene>
<feature type="region of interest" description="Disordered" evidence="1">
    <location>
        <begin position="1"/>
        <end position="247"/>
    </location>
</feature>
<feature type="compositionally biased region" description="Low complexity" evidence="1">
    <location>
        <begin position="198"/>
        <end position="208"/>
    </location>
</feature>
<accession>A0AAD7JV15</accession>
<keyword evidence="3" id="KW-1185">Reference proteome</keyword>
<evidence type="ECO:0000256" key="1">
    <source>
        <dbReference type="SAM" id="MobiDB-lite"/>
    </source>
</evidence>
<feature type="compositionally biased region" description="Polar residues" evidence="1">
    <location>
        <begin position="146"/>
        <end position="180"/>
    </location>
</feature>
<comment type="caution">
    <text evidence="2">The sequence shown here is derived from an EMBL/GenBank/DDBJ whole genome shotgun (WGS) entry which is preliminary data.</text>
</comment>
<feature type="compositionally biased region" description="Polar residues" evidence="1">
    <location>
        <begin position="113"/>
        <end position="128"/>
    </location>
</feature>
<evidence type="ECO:0000313" key="2">
    <source>
        <dbReference type="EMBL" id="KAJ7771082.1"/>
    </source>
</evidence>